<sequence length="557" mass="61085">MSVKFFTDAKNIIKAGKALEFVWFNPSAIQGSYRIELLNANYELISTIKDSKKSGKFETNGLTTAKIDIPKAECKGCIIRLVQSTMDNSAQLLSCADVNILNESPAVINKCEGEECTVECSKDEQCGSGTCVNGSCYCMEGFFGSSCTKESKYIPRQLDLQEYTPHQSNSPDSKNKFYWKIEKNEIEVVLKFPINTWTVFGFRPVNANEKCPWLIDGKTTLKSDDQDGNTLGGFDKLQIRRIIDNKVVVDKNGCRENEVFSNCPEYSRECEASCDWTSFPESIPTCPRACGKGRCICQEGFVRAGNAKNECVPFNVCQEEVAVECPQNQTWAKCGTACEPSCTTMYDTAPCTHKCQQPACTCADNFVRINGECIHWSHCPQLEQKVLKPVDDEDETTPDSTTITHSPPTAPVTWSSSSSSAPSSASGEHVTVGETFKCAPNETVNECGRICEADCTTIFVRDECNECGKEPACACVQGYARNGAGCVYWGDCPLDSGLQTVAPKTTIKQLIAETRPTTTTVAPTTKPKSAERRTSSIEATTFAIAESVDDEIKTESS</sequence>
<name>A0AC35FKC0_9BILA</name>
<dbReference type="WBParaSite" id="PS1159_v2.g1846.t1">
    <property type="protein sequence ID" value="PS1159_v2.g1846.t1"/>
    <property type="gene ID" value="PS1159_v2.g1846"/>
</dbReference>
<evidence type="ECO:0000313" key="1">
    <source>
        <dbReference type="Proteomes" id="UP000887580"/>
    </source>
</evidence>
<organism evidence="1 2">
    <name type="scientific">Panagrolaimus sp. PS1159</name>
    <dbReference type="NCBI Taxonomy" id="55785"/>
    <lineage>
        <taxon>Eukaryota</taxon>
        <taxon>Metazoa</taxon>
        <taxon>Ecdysozoa</taxon>
        <taxon>Nematoda</taxon>
        <taxon>Chromadorea</taxon>
        <taxon>Rhabditida</taxon>
        <taxon>Tylenchina</taxon>
        <taxon>Panagrolaimomorpha</taxon>
        <taxon>Panagrolaimoidea</taxon>
        <taxon>Panagrolaimidae</taxon>
        <taxon>Panagrolaimus</taxon>
    </lineage>
</organism>
<protein>
    <submittedName>
        <fullName evidence="2">EGF-like domain-containing protein</fullName>
    </submittedName>
</protein>
<reference evidence="2" key="1">
    <citation type="submission" date="2022-11" db="UniProtKB">
        <authorList>
            <consortium name="WormBaseParasite"/>
        </authorList>
    </citation>
    <scope>IDENTIFICATION</scope>
</reference>
<proteinExistence type="predicted"/>
<accession>A0AC35FKC0</accession>
<dbReference type="Proteomes" id="UP000887580">
    <property type="component" value="Unplaced"/>
</dbReference>
<evidence type="ECO:0000313" key="2">
    <source>
        <dbReference type="WBParaSite" id="PS1159_v2.g1846.t1"/>
    </source>
</evidence>